<evidence type="ECO:0000256" key="6">
    <source>
        <dbReference type="PROSITE-ProRule" id="PRU00169"/>
    </source>
</evidence>
<evidence type="ECO:0000313" key="10">
    <source>
        <dbReference type="EMBL" id="RWU19270.1"/>
    </source>
</evidence>
<keyword evidence="3 6" id="KW-0597">Phosphoprotein</keyword>
<dbReference type="PROSITE" id="PS50110">
    <property type="entry name" value="RESPONSE_REGULATORY"/>
    <property type="match status" value="1"/>
</dbReference>
<dbReference type="CDD" id="cd00075">
    <property type="entry name" value="HATPase"/>
    <property type="match status" value="1"/>
</dbReference>
<dbReference type="SUPFAM" id="SSF55874">
    <property type="entry name" value="ATPase domain of HSP90 chaperone/DNA topoisomerase II/histidine kinase"/>
    <property type="match status" value="1"/>
</dbReference>
<dbReference type="SUPFAM" id="SSF47384">
    <property type="entry name" value="Homodimeric domain of signal transducing histidine kinase"/>
    <property type="match status" value="1"/>
</dbReference>
<evidence type="ECO:0000256" key="3">
    <source>
        <dbReference type="ARBA" id="ARBA00022553"/>
    </source>
</evidence>
<gene>
    <name evidence="10" type="ORF">DM813_23480</name>
</gene>
<dbReference type="PRINTS" id="PR00344">
    <property type="entry name" value="BCTRLSENSOR"/>
</dbReference>
<dbReference type="SUPFAM" id="SSF52172">
    <property type="entry name" value="CheY-like"/>
    <property type="match status" value="1"/>
</dbReference>
<evidence type="ECO:0000256" key="5">
    <source>
        <dbReference type="ARBA" id="ARBA00022777"/>
    </source>
</evidence>
<dbReference type="PANTHER" id="PTHR43547:SF2">
    <property type="entry name" value="HYBRID SIGNAL TRANSDUCTION HISTIDINE KINASE C"/>
    <property type="match status" value="1"/>
</dbReference>
<dbReference type="EMBL" id="QJRG01000048">
    <property type="protein sequence ID" value="RWU19270.1"/>
    <property type="molecule type" value="Genomic_DNA"/>
</dbReference>
<dbReference type="Gene3D" id="3.40.50.2300">
    <property type="match status" value="1"/>
</dbReference>
<evidence type="ECO:0000256" key="2">
    <source>
        <dbReference type="ARBA" id="ARBA00012438"/>
    </source>
</evidence>
<reference evidence="10 11" key="1">
    <citation type="submission" date="2018-06" db="EMBL/GenBank/DDBJ databases">
        <title>Bacteria isolated from soil of Wuhan.</title>
        <authorList>
            <person name="Wei X."/>
            <person name="Chunhua H."/>
        </authorList>
    </citation>
    <scope>NUCLEOTIDE SEQUENCE [LARGE SCALE GENOMIC DNA]</scope>
    <source>
        <strain evidence="11">xwS2</strain>
    </source>
</reference>
<sequence length="398" mass="44353">MLSQILAKLLIVDDLPENLLALEALVKGSDREVYQAQSADQALSLLLEHEFALAILDVQMPGMNGFELAELMRGTEKTKNIPIVFVSAAGREMNYAFKGYESGAVDFLHKPLDNHAVKSKVAVFVDLFRQRKALGEQLEALERSRAEQEKLLSQLQVTRGELEHAVRMRDDFMSIVSHEVRTPLNGLILETQLRKLHLARDNADAFTLDKMRAMVERDERQINSLIRLIEDILDVSRIRTGKLSIRPSQFDLTQLVAGLIENLAAQAAAAETSIEIVDQVPLIGVWDAFRIEQVVANLLTNALRYGGKRPVRVRTFEQQRQACIEVRDQGIGISEQNQQRIFQQFERVDANQGNVGLGLGLYISEQIVLAHGGRIDVQSAEGQGAAFTVRLPLEGVGA</sequence>
<dbReference type="Proteomes" id="UP000288983">
    <property type="component" value="Unassembled WGS sequence"/>
</dbReference>
<evidence type="ECO:0000313" key="11">
    <source>
        <dbReference type="Proteomes" id="UP000288983"/>
    </source>
</evidence>
<dbReference type="RefSeq" id="WP_128325756.1">
    <property type="nucleotide sequence ID" value="NZ_QJRG01000048.1"/>
</dbReference>
<dbReference type="InterPro" id="IPR001789">
    <property type="entry name" value="Sig_transdc_resp-reg_receiver"/>
</dbReference>
<dbReference type="InterPro" id="IPR036097">
    <property type="entry name" value="HisK_dim/P_sf"/>
</dbReference>
<dbReference type="PANTHER" id="PTHR43547">
    <property type="entry name" value="TWO-COMPONENT HISTIDINE KINASE"/>
    <property type="match status" value="1"/>
</dbReference>
<comment type="caution">
    <text evidence="10">The sequence shown here is derived from an EMBL/GenBank/DDBJ whole genome shotgun (WGS) entry which is preliminary data.</text>
</comment>
<dbReference type="OrthoDB" id="9812260at2"/>
<accession>A0A443ZK41</accession>
<dbReference type="InterPro" id="IPR003661">
    <property type="entry name" value="HisK_dim/P_dom"/>
</dbReference>
<dbReference type="InterPro" id="IPR036890">
    <property type="entry name" value="HATPase_C_sf"/>
</dbReference>
<dbReference type="InterPro" id="IPR011006">
    <property type="entry name" value="CheY-like_superfamily"/>
</dbReference>
<evidence type="ECO:0000256" key="1">
    <source>
        <dbReference type="ARBA" id="ARBA00000085"/>
    </source>
</evidence>
<comment type="catalytic activity">
    <reaction evidence="1">
        <text>ATP + protein L-histidine = ADP + protein N-phospho-L-histidine.</text>
        <dbReference type="EC" id="2.7.13.3"/>
    </reaction>
</comment>
<dbReference type="AlphaFoldDB" id="A0A443ZK41"/>
<feature type="modified residue" description="4-aspartylphosphate" evidence="6">
    <location>
        <position position="57"/>
    </location>
</feature>
<dbReference type="Pfam" id="PF00072">
    <property type="entry name" value="Response_reg"/>
    <property type="match status" value="1"/>
</dbReference>
<dbReference type="FunFam" id="3.30.565.10:FF:000006">
    <property type="entry name" value="Sensor histidine kinase WalK"/>
    <property type="match status" value="1"/>
</dbReference>
<dbReference type="Gene3D" id="3.30.565.10">
    <property type="entry name" value="Histidine kinase-like ATPase, C-terminal domain"/>
    <property type="match status" value="1"/>
</dbReference>
<dbReference type="Gene3D" id="1.10.287.130">
    <property type="match status" value="1"/>
</dbReference>
<feature type="coiled-coil region" evidence="7">
    <location>
        <begin position="131"/>
        <end position="158"/>
    </location>
</feature>
<dbReference type="Pfam" id="PF02518">
    <property type="entry name" value="HATPase_c"/>
    <property type="match status" value="1"/>
</dbReference>
<dbReference type="InterPro" id="IPR003594">
    <property type="entry name" value="HATPase_dom"/>
</dbReference>
<dbReference type="GO" id="GO:0000155">
    <property type="term" value="F:phosphorelay sensor kinase activity"/>
    <property type="evidence" value="ECO:0007669"/>
    <property type="project" value="InterPro"/>
</dbReference>
<dbReference type="CDD" id="cd00082">
    <property type="entry name" value="HisKA"/>
    <property type="match status" value="1"/>
</dbReference>
<dbReference type="STRING" id="237609.PSAKL28_21720"/>
<evidence type="ECO:0000256" key="4">
    <source>
        <dbReference type="ARBA" id="ARBA00022679"/>
    </source>
</evidence>
<proteinExistence type="predicted"/>
<keyword evidence="7" id="KW-0175">Coiled coil</keyword>
<feature type="domain" description="Histidine kinase" evidence="8">
    <location>
        <begin position="175"/>
        <end position="395"/>
    </location>
</feature>
<feature type="domain" description="Response regulatory" evidence="9">
    <location>
        <begin position="8"/>
        <end position="125"/>
    </location>
</feature>
<protein>
    <recommendedName>
        <fullName evidence="2">histidine kinase</fullName>
        <ecNumber evidence="2">2.7.13.3</ecNumber>
    </recommendedName>
</protein>
<dbReference type="InterPro" id="IPR005467">
    <property type="entry name" value="His_kinase_dom"/>
</dbReference>
<keyword evidence="5 10" id="KW-0418">Kinase</keyword>
<dbReference type="GO" id="GO:0005886">
    <property type="term" value="C:plasma membrane"/>
    <property type="evidence" value="ECO:0007669"/>
    <property type="project" value="UniProtKB-ARBA"/>
</dbReference>
<evidence type="ECO:0000259" key="8">
    <source>
        <dbReference type="PROSITE" id="PS50109"/>
    </source>
</evidence>
<evidence type="ECO:0000259" key="9">
    <source>
        <dbReference type="PROSITE" id="PS50110"/>
    </source>
</evidence>
<dbReference type="PROSITE" id="PS50109">
    <property type="entry name" value="HIS_KIN"/>
    <property type="match status" value="1"/>
</dbReference>
<dbReference type="SMART" id="SM00388">
    <property type="entry name" value="HisKA"/>
    <property type="match status" value="1"/>
</dbReference>
<evidence type="ECO:0000256" key="7">
    <source>
        <dbReference type="SAM" id="Coils"/>
    </source>
</evidence>
<name>A0A443ZK41_9PSED</name>
<dbReference type="EC" id="2.7.13.3" evidence="2"/>
<dbReference type="Pfam" id="PF00512">
    <property type="entry name" value="HisKA"/>
    <property type="match status" value="1"/>
</dbReference>
<keyword evidence="4" id="KW-0808">Transferase</keyword>
<organism evidence="10 11">
    <name type="scientific">Pseudomonas alkylphenolica</name>
    <dbReference type="NCBI Taxonomy" id="237609"/>
    <lineage>
        <taxon>Bacteria</taxon>
        <taxon>Pseudomonadati</taxon>
        <taxon>Pseudomonadota</taxon>
        <taxon>Gammaproteobacteria</taxon>
        <taxon>Pseudomonadales</taxon>
        <taxon>Pseudomonadaceae</taxon>
        <taxon>Pseudomonas</taxon>
    </lineage>
</organism>
<dbReference type="SMART" id="SM00387">
    <property type="entry name" value="HATPase_c"/>
    <property type="match status" value="1"/>
</dbReference>
<dbReference type="SMART" id="SM00448">
    <property type="entry name" value="REC"/>
    <property type="match status" value="1"/>
</dbReference>
<dbReference type="InterPro" id="IPR004358">
    <property type="entry name" value="Sig_transdc_His_kin-like_C"/>
</dbReference>